<dbReference type="Proteomes" id="UP000182498">
    <property type="component" value="Unassembled WGS sequence"/>
</dbReference>
<proteinExistence type="predicted"/>
<accession>A0A0X2NLX9</accession>
<name>A0A0X2NLX9_9CORY</name>
<dbReference type="AlphaFoldDB" id="A0A0X2NLX9"/>
<dbReference type="EMBL" id="FAUH01000012">
    <property type="protein sequence ID" value="CUU66485.1"/>
    <property type="molecule type" value="Genomic_DNA"/>
</dbReference>
<sequence>MVTCMDINSIISLINDTLGRTDMAAFNNWDVVSRILDAIVPDAAANYQP</sequence>
<keyword evidence="2" id="KW-1185">Reference proteome</keyword>
<reference evidence="2" key="1">
    <citation type="submission" date="2015-11" db="EMBL/GenBank/DDBJ databases">
        <authorList>
            <person name="Dugat-Bony E."/>
        </authorList>
    </citation>
    <scope>NUCLEOTIDE SEQUENCE [LARGE SCALE GENOMIC DNA]</scope>
    <source>
        <strain evidence="2">Mu292</strain>
    </source>
</reference>
<evidence type="ECO:0000313" key="1">
    <source>
        <dbReference type="EMBL" id="CUU66485.1"/>
    </source>
</evidence>
<gene>
    <name evidence="1" type="ORF">CVAR292_01829</name>
</gene>
<organism evidence="1 2">
    <name type="scientific">Corynebacterium variabile</name>
    <dbReference type="NCBI Taxonomy" id="1727"/>
    <lineage>
        <taxon>Bacteria</taxon>
        <taxon>Bacillati</taxon>
        <taxon>Actinomycetota</taxon>
        <taxon>Actinomycetes</taxon>
        <taxon>Mycobacteriales</taxon>
        <taxon>Corynebacteriaceae</taxon>
        <taxon>Corynebacterium</taxon>
    </lineage>
</organism>
<evidence type="ECO:0000313" key="2">
    <source>
        <dbReference type="Proteomes" id="UP000182498"/>
    </source>
</evidence>
<protein>
    <submittedName>
        <fullName evidence="1">Uncharacterized protein</fullName>
    </submittedName>
</protein>